<dbReference type="Proteomes" id="UP000321046">
    <property type="component" value="Unassembled WGS sequence"/>
</dbReference>
<accession>A0A5C6XJ71</accession>
<keyword evidence="2" id="KW-1133">Transmembrane helix</keyword>
<feature type="transmembrane region" description="Helical" evidence="2">
    <location>
        <begin position="247"/>
        <end position="267"/>
    </location>
</feature>
<reference evidence="3 4" key="1">
    <citation type="submission" date="2019-08" db="EMBL/GenBank/DDBJ databases">
        <title>Bradymonadales sp. TMQ2.</title>
        <authorList>
            <person name="Liang Q."/>
        </authorList>
    </citation>
    <scope>NUCLEOTIDE SEQUENCE [LARGE SCALE GENOMIC DNA]</scope>
    <source>
        <strain evidence="3 4">TMQ2</strain>
    </source>
</reference>
<evidence type="ECO:0000313" key="3">
    <source>
        <dbReference type="EMBL" id="TXD43644.1"/>
    </source>
</evidence>
<feature type="transmembrane region" description="Helical" evidence="2">
    <location>
        <begin position="219"/>
        <end position="235"/>
    </location>
</feature>
<dbReference type="PANTHER" id="PTHR37422">
    <property type="entry name" value="TEICHURONIC ACID BIOSYNTHESIS PROTEIN TUAE"/>
    <property type="match status" value="1"/>
</dbReference>
<feature type="transmembrane region" description="Helical" evidence="2">
    <location>
        <begin position="126"/>
        <end position="146"/>
    </location>
</feature>
<dbReference type="InterPro" id="IPR051533">
    <property type="entry name" value="WaaL-like"/>
</dbReference>
<evidence type="ECO:0000256" key="2">
    <source>
        <dbReference type="SAM" id="Phobius"/>
    </source>
</evidence>
<evidence type="ECO:0000256" key="1">
    <source>
        <dbReference type="SAM" id="MobiDB-lite"/>
    </source>
</evidence>
<feature type="transmembrane region" description="Helical" evidence="2">
    <location>
        <begin position="67"/>
        <end position="89"/>
    </location>
</feature>
<dbReference type="EMBL" id="VOSL01000008">
    <property type="protein sequence ID" value="TXD43644.1"/>
    <property type="molecule type" value="Genomic_DNA"/>
</dbReference>
<dbReference type="SUPFAM" id="SSF48452">
    <property type="entry name" value="TPR-like"/>
    <property type="match status" value="1"/>
</dbReference>
<dbReference type="PANTHER" id="PTHR37422:SF23">
    <property type="entry name" value="TEICHURONIC ACID BIOSYNTHESIS PROTEIN TUAE"/>
    <property type="match status" value="1"/>
</dbReference>
<organism evidence="3 4">
    <name type="scientific">Lujinxingia vulgaris</name>
    <dbReference type="NCBI Taxonomy" id="2600176"/>
    <lineage>
        <taxon>Bacteria</taxon>
        <taxon>Deltaproteobacteria</taxon>
        <taxon>Bradymonadales</taxon>
        <taxon>Lujinxingiaceae</taxon>
        <taxon>Lujinxingia</taxon>
    </lineage>
</organism>
<feature type="transmembrane region" description="Helical" evidence="2">
    <location>
        <begin position="95"/>
        <end position="114"/>
    </location>
</feature>
<feature type="transmembrane region" description="Helical" evidence="2">
    <location>
        <begin position="196"/>
        <end position="213"/>
    </location>
</feature>
<evidence type="ECO:0000313" key="4">
    <source>
        <dbReference type="Proteomes" id="UP000321046"/>
    </source>
</evidence>
<feature type="transmembrane region" description="Helical" evidence="2">
    <location>
        <begin position="12"/>
        <end position="36"/>
    </location>
</feature>
<keyword evidence="2" id="KW-0812">Transmembrane</keyword>
<name>A0A5C6XJ71_9DELT</name>
<feature type="transmembrane region" description="Helical" evidence="2">
    <location>
        <begin position="42"/>
        <end position="60"/>
    </location>
</feature>
<feature type="transmembrane region" description="Helical" evidence="2">
    <location>
        <begin position="415"/>
        <end position="433"/>
    </location>
</feature>
<keyword evidence="2" id="KW-0472">Membrane</keyword>
<comment type="caution">
    <text evidence="3">The sequence shown here is derived from an EMBL/GenBank/DDBJ whole genome shotgun (WGS) entry which is preliminary data.</text>
</comment>
<dbReference type="InterPro" id="IPR011990">
    <property type="entry name" value="TPR-like_helical_dom_sf"/>
</dbReference>
<gene>
    <name evidence="3" type="ORF">FRC96_01520</name>
</gene>
<feature type="transmembrane region" description="Helical" evidence="2">
    <location>
        <begin position="479"/>
        <end position="500"/>
    </location>
</feature>
<protein>
    <submittedName>
        <fullName evidence="3">Uncharacterized protein</fullName>
    </submittedName>
</protein>
<feature type="transmembrane region" description="Helical" evidence="2">
    <location>
        <begin position="384"/>
        <end position="403"/>
    </location>
</feature>
<feature type="region of interest" description="Disordered" evidence="1">
    <location>
        <begin position="718"/>
        <end position="744"/>
    </location>
</feature>
<feature type="transmembrane region" description="Helical" evidence="2">
    <location>
        <begin position="166"/>
        <end position="187"/>
    </location>
</feature>
<sequence length="744" mass="79781">MTRREEETPGYSLSTWIVLAMSAALPVVALTGFSNFERGRQAVLVPSAALLLIVWAVGLIRRGGVQLSAVGVAGLGVAFFGVAGASFLWSDVPLYGVLSASMWVALGAMAWVVFAPVGRALRFADWSTAVGGGVIGAAALGMYEWAGGDLLTPVWDPPGVAGGFDAMSFASAYYVISLPLVCGALGLRGAGRLRRGVGIAALVLGTLHVSLVARPLDVVMVLCAVVVALLVGIVARRRSEGGWRVGLGRLVWPTLVLVVGLGAGLVLSERPTSPNDANDLPRVRPSLTFLDDLAADTEVRWPYFAIDRVEELYDSGYRPYLNAVTRGMYAQQPVIGHGAGGWWLRQTDVIHDGNAHVREQYAIYPAFRSPHSDFARLSVEQGTLGVALFALWLLGVVALVGAAARSGEWEGDKHVALMALTFSVTVGVLMMFRAPVLELGGSALVWTVAAAMLARSAAVESEAGAWARDVTLGHSSLAGRALIAAVAALLGGAMIGPSVLNTLASLERGHADQLMLRTRFAEAIPEYREAHRLYPAHAEVLFNQALAHTLTGQARLGEPLIEEAIALRPYDSRVLSQGTFVALALQRLDTALKRGKEALRTGPNNLQGIDAYVATLQRRGRHQDAANVMEWAIKRGAPLEAAGPLHARLGQVYDNALKRPRRALEHYQKATRLLPEGAERMLVVNRLNELEKRLERDRLIREGKPVPRHLLPEEALEQGHDHGHNHGGPPGMPEVPGEHEGHDH</sequence>
<dbReference type="AlphaFoldDB" id="A0A5C6XJ71"/>
<dbReference type="Gene3D" id="1.25.40.10">
    <property type="entry name" value="Tetratricopeptide repeat domain"/>
    <property type="match status" value="1"/>
</dbReference>
<dbReference type="OrthoDB" id="5482602at2"/>
<dbReference type="RefSeq" id="WP_146972282.1">
    <property type="nucleotide sequence ID" value="NZ_VOSL01000008.1"/>
</dbReference>
<proteinExistence type="predicted"/>